<evidence type="ECO:0000256" key="3">
    <source>
        <dbReference type="ARBA" id="ARBA00022737"/>
    </source>
</evidence>
<evidence type="ECO:0000256" key="2">
    <source>
        <dbReference type="ARBA" id="ARBA00009448"/>
    </source>
</evidence>
<evidence type="ECO:0000256" key="1">
    <source>
        <dbReference type="ARBA" id="ARBA00004123"/>
    </source>
</evidence>
<dbReference type="PROSITE" id="PS50858">
    <property type="entry name" value="BSD"/>
    <property type="match status" value="1"/>
</dbReference>
<name>A0A6A5TJG4_9PLEO</name>
<keyword evidence="5" id="KW-0804">Transcription</keyword>
<dbReference type="SMART" id="SM00751">
    <property type="entry name" value="BSD"/>
    <property type="match status" value="2"/>
</dbReference>
<keyword evidence="3" id="KW-0677">Repeat</keyword>
<comment type="similarity">
    <text evidence="2">Belongs to the TFB1 family.</text>
</comment>
<gene>
    <name evidence="9" type="ORF">CC80DRAFT_176235</name>
</gene>
<evidence type="ECO:0000313" key="9">
    <source>
        <dbReference type="EMBL" id="KAF1952518.1"/>
    </source>
</evidence>
<dbReference type="GO" id="GO:0006289">
    <property type="term" value="P:nucleotide-excision repair"/>
    <property type="evidence" value="ECO:0007669"/>
    <property type="project" value="InterPro"/>
</dbReference>
<dbReference type="InterPro" id="IPR013876">
    <property type="entry name" value="TFIIH_BTF_p62_N"/>
</dbReference>
<dbReference type="Proteomes" id="UP000800035">
    <property type="component" value="Unassembled WGS sequence"/>
</dbReference>
<feature type="compositionally biased region" description="Low complexity" evidence="7">
    <location>
        <begin position="101"/>
        <end position="117"/>
    </location>
</feature>
<dbReference type="PANTHER" id="PTHR12856">
    <property type="entry name" value="TRANSCRIPTION INITIATION FACTOR IIH-RELATED"/>
    <property type="match status" value="1"/>
</dbReference>
<dbReference type="InterPro" id="IPR011993">
    <property type="entry name" value="PH-like_dom_sf"/>
</dbReference>
<dbReference type="OrthoDB" id="360521at2759"/>
<keyword evidence="6" id="KW-0539">Nucleus</keyword>
<dbReference type="SUPFAM" id="SSF50729">
    <property type="entry name" value="PH domain-like"/>
    <property type="match status" value="1"/>
</dbReference>
<dbReference type="CDD" id="cd13229">
    <property type="entry name" value="PH_TFIIH"/>
    <property type="match status" value="1"/>
</dbReference>
<feature type="region of interest" description="Disordered" evidence="7">
    <location>
        <begin position="321"/>
        <end position="340"/>
    </location>
</feature>
<feature type="compositionally biased region" description="Polar residues" evidence="7">
    <location>
        <begin position="321"/>
        <end position="330"/>
    </location>
</feature>
<dbReference type="GO" id="GO:0000439">
    <property type="term" value="C:transcription factor TFIIH core complex"/>
    <property type="evidence" value="ECO:0007669"/>
    <property type="project" value="InterPro"/>
</dbReference>
<dbReference type="Gene3D" id="2.30.29.30">
    <property type="entry name" value="Pleckstrin-homology domain (PH domain)/Phosphotyrosine-binding domain (PTB)"/>
    <property type="match status" value="1"/>
</dbReference>
<protein>
    <submittedName>
        <fullName evidence="9">RNA polymerase II transcription factor</fullName>
    </submittedName>
</protein>
<accession>A0A6A5TJG4</accession>
<evidence type="ECO:0000256" key="6">
    <source>
        <dbReference type="ARBA" id="ARBA00023242"/>
    </source>
</evidence>
<reference evidence="9" key="1">
    <citation type="journal article" date="2020" name="Stud. Mycol.">
        <title>101 Dothideomycetes genomes: a test case for predicting lifestyles and emergence of pathogens.</title>
        <authorList>
            <person name="Haridas S."/>
            <person name="Albert R."/>
            <person name="Binder M."/>
            <person name="Bloem J."/>
            <person name="Labutti K."/>
            <person name="Salamov A."/>
            <person name="Andreopoulos B."/>
            <person name="Baker S."/>
            <person name="Barry K."/>
            <person name="Bills G."/>
            <person name="Bluhm B."/>
            <person name="Cannon C."/>
            <person name="Castanera R."/>
            <person name="Culley D."/>
            <person name="Daum C."/>
            <person name="Ezra D."/>
            <person name="Gonzalez J."/>
            <person name="Henrissat B."/>
            <person name="Kuo A."/>
            <person name="Liang C."/>
            <person name="Lipzen A."/>
            <person name="Lutzoni F."/>
            <person name="Magnuson J."/>
            <person name="Mondo S."/>
            <person name="Nolan M."/>
            <person name="Ohm R."/>
            <person name="Pangilinan J."/>
            <person name="Park H.-J."/>
            <person name="Ramirez L."/>
            <person name="Alfaro M."/>
            <person name="Sun H."/>
            <person name="Tritt A."/>
            <person name="Yoshinaga Y."/>
            <person name="Zwiers L.-H."/>
            <person name="Turgeon B."/>
            <person name="Goodwin S."/>
            <person name="Spatafora J."/>
            <person name="Crous P."/>
            <person name="Grigoriev I."/>
        </authorList>
    </citation>
    <scope>NUCLEOTIDE SEQUENCE</scope>
    <source>
        <strain evidence="9">CBS 675.92</strain>
    </source>
</reference>
<dbReference type="EMBL" id="ML977010">
    <property type="protein sequence ID" value="KAF1952518.1"/>
    <property type="molecule type" value="Genomic_DNA"/>
</dbReference>
<dbReference type="Pfam" id="PF08567">
    <property type="entry name" value="PH_TFIIH"/>
    <property type="match status" value="1"/>
</dbReference>
<feature type="region of interest" description="Disordered" evidence="7">
    <location>
        <begin position="101"/>
        <end position="121"/>
    </location>
</feature>
<dbReference type="AlphaFoldDB" id="A0A6A5TJG4"/>
<evidence type="ECO:0000256" key="4">
    <source>
        <dbReference type="ARBA" id="ARBA00023015"/>
    </source>
</evidence>
<keyword evidence="10" id="KW-1185">Reference proteome</keyword>
<comment type="subcellular location">
    <subcellularLocation>
        <location evidence="1">Nucleus</location>
    </subcellularLocation>
</comment>
<evidence type="ECO:0000313" key="10">
    <source>
        <dbReference type="Proteomes" id="UP000800035"/>
    </source>
</evidence>
<keyword evidence="4" id="KW-0805">Transcription regulation</keyword>
<dbReference type="GO" id="GO:0006351">
    <property type="term" value="P:DNA-templated transcription"/>
    <property type="evidence" value="ECO:0007669"/>
    <property type="project" value="InterPro"/>
</dbReference>
<dbReference type="InterPro" id="IPR005607">
    <property type="entry name" value="BSD_dom"/>
</dbReference>
<evidence type="ECO:0000259" key="8">
    <source>
        <dbReference type="PROSITE" id="PS50858"/>
    </source>
</evidence>
<evidence type="ECO:0000256" key="5">
    <source>
        <dbReference type="ARBA" id="ARBA00023163"/>
    </source>
</evidence>
<evidence type="ECO:0000256" key="7">
    <source>
        <dbReference type="SAM" id="MobiDB-lite"/>
    </source>
</evidence>
<dbReference type="Pfam" id="PF03909">
    <property type="entry name" value="BSD"/>
    <property type="match status" value="2"/>
</dbReference>
<proteinExistence type="inferred from homology"/>
<sequence>MSEAAAQYKKTDGKLDVSRDGRTVSWTAKSGSPKLEIAVAEIGNLQQTPVTAAKASIKIVVNKTPDQTEAYAFTFTSAAARDDQQTITGLLRKYIEAHKAQAAPTPSLTPAAATPTPDGGGASAAITIARTVAGTPRAQEGEDSYDDAKLMADIELQRSLLKSNTALQQRFNQSLSDKPDTITLTQFSNQFWATRLHMLRSHAVERSQGAGAYNVLSVVKPQLVNGVRQLAVSKEQIQLLFSQHPLIKKVYNENVPRMSNTDFWSRFFSSRLLKKLKGEKITDMDPLDPRLDTYLSLSDDTDIAPHLVMDSIPHFLDVEGNEQNHSQRQGNRPDMTMRPTAHDKVPILRVLNSMSEKMMAEVPPSDAADRHGPAGVDEETYKQLQLRDLQLADEDNRVILNIKDQSQFYSAGQGLHTSSSAATYAKRTPADVLLEMQNECKRMPAGEGQNGGINLQSAIGIVDDSSSDEDAPTKKKRRVGSRFARTAATSQIMKAIHKRHLQGDEFLSSQADASIAQALKLGISAQVLDNLAMTHNTTVEFLHYFWAVYYSGDAERANEVAKLIETLDKSLDRIKAVANAAESERMAVIERQKAENEAFFQRTGRRRKFDPNNVKGGAKAVNGIVEPLRRAIDAARQQYQTALNEQLERAVG</sequence>
<dbReference type="InterPro" id="IPR027079">
    <property type="entry name" value="Tfb1/GTF2H1"/>
</dbReference>
<feature type="domain" description="BSD" evidence="8">
    <location>
        <begin position="224"/>
        <end position="275"/>
    </location>
</feature>
<feature type="non-terminal residue" evidence="9">
    <location>
        <position position="1"/>
    </location>
</feature>
<organism evidence="9 10">
    <name type="scientific">Byssothecium circinans</name>
    <dbReference type="NCBI Taxonomy" id="147558"/>
    <lineage>
        <taxon>Eukaryota</taxon>
        <taxon>Fungi</taxon>
        <taxon>Dikarya</taxon>
        <taxon>Ascomycota</taxon>
        <taxon>Pezizomycotina</taxon>
        <taxon>Dothideomycetes</taxon>
        <taxon>Pleosporomycetidae</taxon>
        <taxon>Pleosporales</taxon>
        <taxon>Massarineae</taxon>
        <taxon>Massarinaceae</taxon>
        <taxon>Byssothecium</taxon>
    </lineage>
</organism>